<organism evidence="1 2">
    <name type="scientific">Jiangella asiatica</name>
    <dbReference type="NCBI Taxonomy" id="2530372"/>
    <lineage>
        <taxon>Bacteria</taxon>
        <taxon>Bacillati</taxon>
        <taxon>Actinomycetota</taxon>
        <taxon>Actinomycetes</taxon>
        <taxon>Jiangellales</taxon>
        <taxon>Jiangellaceae</taxon>
        <taxon>Jiangella</taxon>
    </lineage>
</organism>
<dbReference type="EMBL" id="SMKZ01000034">
    <property type="protein sequence ID" value="TDE02833.1"/>
    <property type="molecule type" value="Genomic_DNA"/>
</dbReference>
<dbReference type="AlphaFoldDB" id="A0A4R5CYA0"/>
<keyword evidence="2" id="KW-1185">Reference proteome</keyword>
<accession>A0A4R5CYA0</accession>
<name>A0A4R5CYA0_9ACTN</name>
<reference evidence="1 2" key="1">
    <citation type="submission" date="2019-03" db="EMBL/GenBank/DDBJ databases">
        <title>Draft genome sequences of novel Actinobacteria.</title>
        <authorList>
            <person name="Sahin N."/>
            <person name="Ay H."/>
            <person name="Saygin H."/>
        </authorList>
    </citation>
    <scope>NUCLEOTIDE SEQUENCE [LARGE SCALE GENOMIC DNA]</scope>
    <source>
        <strain evidence="1 2">5K138</strain>
    </source>
</reference>
<protein>
    <submittedName>
        <fullName evidence="1">Uncharacterized protein</fullName>
    </submittedName>
</protein>
<gene>
    <name evidence="1" type="ORF">E1269_21315</name>
</gene>
<evidence type="ECO:0000313" key="2">
    <source>
        <dbReference type="Proteomes" id="UP000294739"/>
    </source>
</evidence>
<evidence type="ECO:0000313" key="1">
    <source>
        <dbReference type="EMBL" id="TDE02833.1"/>
    </source>
</evidence>
<dbReference type="InParanoid" id="A0A4R5CYA0"/>
<comment type="caution">
    <text evidence="1">The sequence shown here is derived from an EMBL/GenBank/DDBJ whole genome shotgun (WGS) entry which is preliminary data.</text>
</comment>
<dbReference type="OrthoDB" id="4966550at2"/>
<dbReference type="Proteomes" id="UP000294739">
    <property type="component" value="Unassembled WGS sequence"/>
</dbReference>
<proteinExistence type="predicted"/>
<dbReference type="RefSeq" id="WP_131898273.1">
    <property type="nucleotide sequence ID" value="NZ_SMKZ01000034.1"/>
</dbReference>
<sequence>MSKVIEGVPESISREDYLRLIASAGFDVNELRSLKFGYDGIYAEVIDRDNAGQPRYEGEAVAGESGTVINTVYIPVQDEEPGR</sequence>